<dbReference type="InterPro" id="IPR011016">
    <property type="entry name" value="Znf_RING-CH"/>
</dbReference>
<dbReference type="GO" id="GO:0036503">
    <property type="term" value="P:ERAD pathway"/>
    <property type="evidence" value="ECO:0007669"/>
    <property type="project" value="TreeGrafter"/>
</dbReference>
<comment type="caution">
    <text evidence="7">The sequence shown here is derived from an EMBL/GenBank/DDBJ whole genome shotgun (WGS) entry which is preliminary data.</text>
</comment>
<keyword evidence="1" id="KW-0479">Metal-binding</keyword>
<evidence type="ECO:0000256" key="4">
    <source>
        <dbReference type="SAM" id="MobiDB-lite"/>
    </source>
</evidence>
<dbReference type="GO" id="GO:0008270">
    <property type="term" value="F:zinc ion binding"/>
    <property type="evidence" value="ECO:0007669"/>
    <property type="project" value="UniProtKB-KW"/>
</dbReference>
<dbReference type="Pfam" id="PF12906">
    <property type="entry name" value="RINGv"/>
    <property type="match status" value="1"/>
</dbReference>
<feature type="transmembrane region" description="Helical" evidence="5">
    <location>
        <begin position="363"/>
        <end position="382"/>
    </location>
</feature>
<feature type="transmembrane region" description="Helical" evidence="5">
    <location>
        <begin position="456"/>
        <end position="479"/>
    </location>
</feature>
<dbReference type="EMBL" id="CM029044">
    <property type="protein sequence ID" value="KAG2605782.1"/>
    <property type="molecule type" value="Genomic_DNA"/>
</dbReference>
<evidence type="ECO:0000313" key="8">
    <source>
        <dbReference type="Proteomes" id="UP000823388"/>
    </source>
</evidence>
<dbReference type="AlphaFoldDB" id="A0A8T0T247"/>
<dbReference type="GO" id="GO:0005789">
    <property type="term" value="C:endoplasmic reticulum membrane"/>
    <property type="evidence" value="ECO:0007669"/>
    <property type="project" value="TreeGrafter"/>
</dbReference>
<gene>
    <name evidence="7" type="ORF">PVAP13_4NG219420</name>
</gene>
<dbReference type="PANTHER" id="PTHR13145">
    <property type="entry name" value="SSM4 PROTEIN"/>
    <property type="match status" value="1"/>
</dbReference>
<feature type="transmembrane region" description="Helical" evidence="5">
    <location>
        <begin position="485"/>
        <end position="507"/>
    </location>
</feature>
<dbReference type="PANTHER" id="PTHR13145:SF2">
    <property type="entry name" value="RING-CH-TYPE DOMAIN-CONTAINING PROTEIN"/>
    <property type="match status" value="1"/>
</dbReference>
<keyword evidence="5" id="KW-0812">Transmembrane</keyword>
<feature type="transmembrane region" description="Helical" evidence="5">
    <location>
        <begin position="591"/>
        <end position="608"/>
    </location>
</feature>
<keyword evidence="8" id="KW-1185">Reference proteome</keyword>
<accession>A0A8T0T247</accession>
<dbReference type="InterPro" id="IPR013083">
    <property type="entry name" value="Znf_RING/FYVE/PHD"/>
</dbReference>
<keyword evidence="2" id="KW-0863">Zinc-finger</keyword>
<feature type="transmembrane region" description="Helical" evidence="5">
    <location>
        <begin position="620"/>
        <end position="640"/>
    </location>
</feature>
<evidence type="ECO:0000256" key="2">
    <source>
        <dbReference type="ARBA" id="ARBA00022771"/>
    </source>
</evidence>
<proteinExistence type="predicted"/>
<dbReference type="SMART" id="SM00744">
    <property type="entry name" value="RINGv"/>
    <property type="match status" value="1"/>
</dbReference>
<evidence type="ECO:0000259" key="6">
    <source>
        <dbReference type="PROSITE" id="PS51292"/>
    </source>
</evidence>
<name>A0A8T0T247_PANVG</name>
<dbReference type="Gene3D" id="3.30.40.10">
    <property type="entry name" value="Zinc/RING finger domain, C3HC4 (zinc finger)"/>
    <property type="match status" value="1"/>
</dbReference>
<feature type="domain" description="RING-CH-type" evidence="6">
    <location>
        <begin position="15"/>
        <end position="79"/>
    </location>
</feature>
<feature type="transmembrane region" description="Helical" evidence="5">
    <location>
        <begin position="103"/>
        <end position="132"/>
    </location>
</feature>
<feature type="transmembrane region" description="Helical" evidence="5">
    <location>
        <begin position="305"/>
        <end position="326"/>
    </location>
</feature>
<feature type="transmembrane region" description="Helical" evidence="5">
    <location>
        <begin position="562"/>
        <end position="585"/>
    </location>
</feature>
<feature type="region of interest" description="Disordered" evidence="4">
    <location>
        <begin position="1"/>
        <end position="20"/>
    </location>
</feature>
<dbReference type="SUPFAM" id="SSF57850">
    <property type="entry name" value="RING/U-box"/>
    <property type="match status" value="1"/>
</dbReference>
<dbReference type="Proteomes" id="UP000823388">
    <property type="component" value="Chromosome 4N"/>
</dbReference>
<evidence type="ECO:0000256" key="3">
    <source>
        <dbReference type="ARBA" id="ARBA00022833"/>
    </source>
</evidence>
<keyword evidence="5" id="KW-0472">Membrane</keyword>
<keyword evidence="5" id="KW-1133">Transmembrane helix</keyword>
<evidence type="ECO:0000313" key="7">
    <source>
        <dbReference type="EMBL" id="KAG2605782.1"/>
    </source>
</evidence>
<keyword evidence="3" id="KW-0862">Zinc</keyword>
<organism evidence="7 8">
    <name type="scientific">Panicum virgatum</name>
    <name type="common">Blackwell switchgrass</name>
    <dbReference type="NCBI Taxonomy" id="38727"/>
    <lineage>
        <taxon>Eukaryota</taxon>
        <taxon>Viridiplantae</taxon>
        <taxon>Streptophyta</taxon>
        <taxon>Embryophyta</taxon>
        <taxon>Tracheophyta</taxon>
        <taxon>Spermatophyta</taxon>
        <taxon>Magnoliopsida</taxon>
        <taxon>Liliopsida</taxon>
        <taxon>Poales</taxon>
        <taxon>Poaceae</taxon>
        <taxon>PACMAD clade</taxon>
        <taxon>Panicoideae</taxon>
        <taxon>Panicodae</taxon>
        <taxon>Paniceae</taxon>
        <taxon>Panicinae</taxon>
        <taxon>Panicum</taxon>
        <taxon>Panicum sect. Hiantes</taxon>
    </lineage>
</organism>
<feature type="transmembrane region" description="Helical" evidence="5">
    <location>
        <begin position="191"/>
        <end position="209"/>
    </location>
</feature>
<sequence length="721" mass="80194">MTAAAAMASRPPGPDEEAEEDPCRICHLPAEADRSLRHPCDCRGSIRFVHDDYLLRWLATPRGSLASRCEVCKRAISIASVYAANAPARLPLPEFMLGLANKLMAWILLLLSLLFAVCVWEFLMPLTILWFWRLALSRTLAQVRRLLSLRATAFSRPYALRFMPSPDTVLACVFVRRAFLRELPIHRLPNVGHLISMPFNVFLLFSNILPCICNMSRLFCPYAFDTNRTSVETAWRVPCRNRAQAALGRAGGGRPSDRRRAGVGERAVKRVGVARQPDGEGGGNRRRLDFGSSGEHLGISLLDVALSYTSTASVLLVGYWFILINFSPLRMLPSIHGVLDRTCSFLQHFFWGIISVANVSPNLAAILVICPLIFGWLLDICTSELFGVKIPQKLQLLFASSFASNALHWLIGCICLKLHYSLSSLLHPLCHTILLRLGVSAPFVDTTGGQIKIGEPFCNFYFMILQGLFLSVIYVAIVILVPVEIAFHLAPTVFPLMALANPSLGIVSHQKISTTGLLRLRTKGTPSVCTELVADLQCFWEDTPLTSIISNWGTPVLKSSPLLFIITIPFLIGLLVDCLLISLVVDNQVPVLDFFCTWFLGLQLLKFWTKLVHLTRVAPFLAYGSGQCGCLLMPIIAKLLSALCVPYVLAKGVAPVFGYSATVNCAVIRFAWREPRHVCALLYSQITLDELCRLVVRLHHSIRDERYLVGQRLQNYTTMFG</sequence>
<evidence type="ECO:0000256" key="1">
    <source>
        <dbReference type="ARBA" id="ARBA00022723"/>
    </source>
</evidence>
<reference evidence="7" key="1">
    <citation type="submission" date="2020-05" db="EMBL/GenBank/DDBJ databases">
        <title>WGS assembly of Panicum virgatum.</title>
        <authorList>
            <person name="Lovell J.T."/>
            <person name="Jenkins J."/>
            <person name="Shu S."/>
            <person name="Juenger T.E."/>
            <person name="Schmutz J."/>
        </authorList>
    </citation>
    <scope>NUCLEOTIDE SEQUENCE</scope>
    <source>
        <strain evidence="7">AP13</strain>
    </source>
</reference>
<evidence type="ECO:0000256" key="5">
    <source>
        <dbReference type="SAM" id="Phobius"/>
    </source>
</evidence>
<protein>
    <recommendedName>
        <fullName evidence="6">RING-CH-type domain-containing protein</fullName>
    </recommendedName>
</protein>
<dbReference type="PROSITE" id="PS51292">
    <property type="entry name" value="ZF_RING_CH"/>
    <property type="match status" value="1"/>
</dbReference>